<feature type="transmembrane region" description="Helical" evidence="1">
    <location>
        <begin position="262"/>
        <end position="279"/>
    </location>
</feature>
<keyword evidence="1" id="KW-0472">Membrane</keyword>
<feature type="transmembrane region" description="Helical" evidence="1">
    <location>
        <begin position="394"/>
        <end position="415"/>
    </location>
</feature>
<feature type="transmembrane region" description="Helical" evidence="1">
    <location>
        <begin position="94"/>
        <end position="116"/>
    </location>
</feature>
<feature type="transmembrane region" description="Helical" evidence="1">
    <location>
        <begin position="174"/>
        <end position="192"/>
    </location>
</feature>
<dbReference type="Pfam" id="PF00892">
    <property type="entry name" value="EamA"/>
    <property type="match status" value="1"/>
</dbReference>
<feature type="transmembrane region" description="Helical" evidence="1">
    <location>
        <begin position="505"/>
        <end position="524"/>
    </location>
</feature>
<feature type="transmembrane region" description="Helical" evidence="1">
    <location>
        <begin position="536"/>
        <end position="554"/>
    </location>
</feature>
<gene>
    <name evidence="3" type="ORF">THRCLA_04841</name>
</gene>
<dbReference type="AlphaFoldDB" id="A0A1V9ZXU7"/>
<dbReference type="PANTHER" id="PTHR22911:SF137">
    <property type="entry name" value="SOLUTE CARRIER FAMILY 35 MEMBER G2-RELATED"/>
    <property type="match status" value="1"/>
</dbReference>
<dbReference type="GO" id="GO:0005886">
    <property type="term" value="C:plasma membrane"/>
    <property type="evidence" value="ECO:0007669"/>
    <property type="project" value="TreeGrafter"/>
</dbReference>
<dbReference type="SUPFAM" id="SSF103481">
    <property type="entry name" value="Multidrug resistance efflux transporter EmrE"/>
    <property type="match status" value="4"/>
</dbReference>
<feature type="transmembrane region" description="Helical" evidence="1">
    <location>
        <begin position="474"/>
        <end position="493"/>
    </location>
</feature>
<reference evidence="3 4" key="1">
    <citation type="journal article" date="2014" name="Genome Biol. Evol.">
        <title>The secreted proteins of Achlya hypogyna and Thraustotheca clavata identify the ancestral oomycete secretome and reveal gene acquisitions by horizontal gene transfer.</title>
        <authorList>
            <person name="Misner I."/>
            <person name="Blouin N."/>
            <person name="Leonard G."/>
            <person name="Richards T.A."/>
            <person name="Lane C.E."/>
        </authorList>
    </citation>
    <scope>NUCLEOTIDE SEQUENCE [LARGE SCALE GENOMIC DNA]</scope>
    <source>
        <strain evidence="3 4">ATCC 34112</strain>
    </source>
</reference>
<evidence type="ECO:0000313" key="3">
    <source>
        <dbReference type="EMBL" id="OQS02834.1"/>
    </source>
</evidence>
<dbReference type="PANTHER" id="PTHR22911">
    <property type="entry name" value="ACYL-MALONYL CONDENSING ENZYME-RELATED"/>
    <property type="match status" value="1"/>
</dbReference>
<feature type="transmembrane region" description="Helical" evidence="1">
    <location>
        <begin position="368"/>
        <end position="388"/>
    </location>
</feature>
<feature type="transmembrane region" description="Helical" evidence="1">
    <location>
        <begin position="34"/>
        <end position="56"/>
    </location>
</feature>
<sequence length="758" mass="85143">MIKGILCAIASFSLYGFLPIYWKQLSNVPSLQVAVHSALWTGILLLLGITLLRHWRSVGTGLWTKRNFAVYGVSIVLLTNTLHIAIVATNTNRIIEMSMGFFIAPFVTGMLAQFFCHDKLNRWQLISVCLAMLGVVVASLGSGEFPILSILLSLSYSLYNLTKMIVPLPPLESVTLKAWIIIIPGAALLFALNEEGSGAFGHVSGETDTLLVFTGVVSLPPMVLLLLSAPLTPPLIMSVLQHIAPVFQLFIGMFVYDEPFSIITLLGFIIIWVAIFVSTKDDIQKAEMHTAIETECGTPTAEYNIACSVIAFAGWGVLPLYWKELMRVSMIESAVHCMLWSGILFMLIILLSGQWNAFCVIALTKRNIIYYFISGLLLALIYFFLIFGTIYRSVIMLAMGYFLCPLVDGLFARLFLKESLSLRQYLALVLSVIGVGLVWIGYKMFPFIGLVFGNLLGFYNIIKRVAPMEPLYGYTLETSLMLLPATIYFIVMGAKDKVAFAHVDAHTNILLVCTGFVVVAPLLLHARAAKLVPPTIITAISYITPTILFFLGVFKYQEPISLTELVGLIIIWIAFLVFTVEQFRQSKKGKEAEIIADIPYTTIGANCYLAIKQLITISRRSLSPRRRDRLLRVLKREQEAPRIKNHRNSVCECVQVKQDIQWKHKKKDREVNEKQSVDEKLAWQTPKNIISCFQEKILDSVDDILREFTTRMTNLPPQEALEHRIEDKLLSLIKKIRANVKKQAQDDAMATKQKELIL</sequence>
<accession>A0A1V9ZXU7</accession>
<keyword evidence="1" id="KW-1133">Transmembrane helix</keyword>
<feature type="transmembrane region" description="Helical" evidence="1">
    <location>
        <begin position="560"/>
        <end position="580"/>
    </location>
</feature>
<feature type="transmembrane region" description="Helical" evidence="1">
    <location>
        <begin position="300"/>
        <end position="318"/>
    </location>
</feature>
<evidence type="ECO:0000256" key="1">
    <source>
        <dbReference type="SAM" id="Phobius"/>
    </source>
</evidence>
<dbReference type="Proteomes" id="UP000243217">
    <property type="component" value="Unassembled WGS sequence"/>
</dbReference>
<comment type="caution">
    <text evidence="3">The sequence shown here is derived from an EMBL/GenBank/DDBJ whole genome shotgun (WGS) entry which is preliminary data.</text>
</comment>
<name>A0A1V9ZXU7_9STRA</name>
<feature type="transmembrane region" description="Helical" evidence="1">
    <location>
        <begin position="338"/>
        <end position="361"/>
    </location>
</feature>
<keyword evidence="4" id="KW-1185">Reference proteome</keyword>
<evidence type="ECO:0000313" key="4">
    <source>
        <dbReference type="Proteomes" id="UP000243217"/>
    </source>
</evidence>
<feature type="transmembrane region" description="Helical" evidence="1">
    <location>
        <begin position="68"/>
        <end position="88"/>
    </location>
</feature>
<feature type="transmembrane region" description="Helical" evidence="1">
    <location>
        <begin position="212"/>
        <end position="232"/>
    </location>
</feature>
<organism evidence="3 4">
    <name type="scientific">Thraustotheca clavata</name>
    <dbReference type="NCBI Taxonomy" id="74557"/>
    <lineage>
        <taxon>Eukaryota</taxon>
        <taxon>Sar</taxon>
        <taxon>Stramenopiles</taxon>
        <taxon>Oomycota</taxon>
        <taxon>Saprolegniomycetes</taxon>
        <taxon>Saprolegniales</taxon>
        <taxon>Achlyaceae</taxon>
        <taxon>Thraustotheca</taxon>
    </lineage>
</organism>
<dbReference type="InterPro" id="IPR000620">
    <property type="entry name" value="EamA_dom"/>
</dbReference>
<evidence type="ECO:0000259" key="2">
    <source>
        <dbReference type="Pfam" id="PF00892"/>
    </source>
</evidence>
<protein>
    <submittedName>
        <fullName evidence="3">Transporter DMT superfamily protein</fullName>
    </submittedName>
</protein>
<proteinExistence type="predicted"/>
<dbReference type="InterPro" id="IPR037185">
    <property type="entry name" value="EmrE-like"/>
</dbReference>
<keyword evidence="1" id="KW-0812">Transmembrane</keyword>
<feature type="transmembrane region" description="Helical" evidence="1">
    <location>
        <begin position="5"/>
        <end position="22"/>
    </location>
</feature>
<dbReference type="EMBL" id="JNBS01001072">
    <property type="protein sequence ID" value="OQS02834.1"/>
    <property type="molecule type" value="Genomic_DNA"/>
</dbReference>
<feature type="transmembrane region" description="Helical" evidence="1">
    <location>
        <begin position="123"/>
        <end position="140"/>
    </location>
</feature>
<feature type="domain" description="EamA" evidence="2">
    <location>
        <begin position="3"/>
        <end position="139"/>
    </location>
</feature>